<dbReference type="Proteomes" id="UP001165367">
    <property type="component" value="Unassembled WGS sequence"/>
</dbReference>
<gene>
    <name evidence="1" type="ORF">LZZ85_03485</name>
</gene>
<keyword evidence="2" id="KW-1185">Reference proteome</keyword>
<evidence type="ECO:0000313" key="2">
    <source>
        <dbReference type="Proteomes" id="UP001165367"/>
    </source>
</evidence>
<proteinExistence type="predicted"/>
<reference evidence="1" key="1">
    <citation type="submission" date="2022-01" db="EMBL/GenBank/DDBJ databases">
        <authorList>
            <person name="Jo J.-H."/>
            <person name="Im W.-T."/>
        </authorList>
    </citation>
    <scope>NUCLEOTIDE SEQUENCE</scope>
    <source>
        <strain evidence="1">NA20</strain>
    </source>
</reference>
<protein>
    <submittedName>
        <fullName evidence="1">Uncharacterized protein</fullName>
    </submittedName>
</protein>
<comment type="caution">
    <text evidence="1">The sequence shown here is derived from an EMBL/GenBank/DDBJ whole genome shotgun (WGS) entry which is preliminary data.</text>
</comment>
<accession>A0ABS9KLX2</accession>
<evidence type="ECO:0000313" key="1">
    <source>
        <dbReference type="EMBL" id="MCG2613322.1"/>
    </source>
</evidence>
<sequence length="80" mass="9528">MREVFIKKYWAEENILFYVHFQDGRAVRQIEVTPNHKVFLSTENPIEGEFSLYDQSLDDLQLDQKDFITAAVFESVWGKR</sequence>
<dbReference type="RefSeq" id="WP_237868551.1">
    <property type="nucleotide sequence ID" value="NZ_JAKLTR010000002.1"/>
</dbReference>
<dbReference type="EMBL" id="JAKLTR010000002">
    <property type="protein sequence ID" value="MCG2613322.1"/>
    <property type="molecule type" value="Genomic_DNA"/>
</dbReference>
<organism evidence="1 2">
    <name type="scientific">Terrimonas ginsenosidimutans</name>
    <dbReference type="NCBI Taxonomy" id="2908004"/>
    <lineage>
        <taxon>Bacteria</taxon>
        <taxon>Pseudomonadati</taxon>
        <taxon>Bacteroidota</taxon>
        <taxon>Chitinophagia</taxon>
        <taxon>Chitinophagales</taxon>
        <taxon>Chitinophagaceae</taxon>
        <taxon>Terrimonas</taxon>
    </lineage>
</organism>
<name>A0ABS9KLX2_9BACT</name>